<organism evidence="2 3">
    <name type="scientific">Trifolium subterraneum</name>
    <name type="common">Subterranean clover</name>
    <dbReference type="NCBI Taxonomy" id="3900"/>
    <lineage>
        <taxon>Eukaryota</taxon>
        <taxon>Viridiplantae</taxon>
        <taxon>Streptophyta</taxon>
        <taxon>Embryophyta</taxon>
        <taxon>Tracheophyta</taxon>
        <taxon>Spermatophyta</taxon>
        <taxon>Magnoliopsida</taxon>
        <taxon>eudicotyledons</taxon>
        <taxon>Gunneridae</taxon>
        <taxon>Pentapetalae</taxon>
        <taxon>rosids</taxon>
        <taxon>fabids</taxon>
        <taxon>Fabales</taxon>
        <taxon>Fabaceae</taxon>
        <taxon>Papilionoideae</taxon>
        <taxon>50 kb inversion clade</taxon>
        <taxon>NPAAA clade</taxon>
        <taxon>Hologalegina</taxon>
        <taxon>IRL clade</taxon>
        <taxon>Trifolieae</taxon>
        <taxon>Trifolium</taxon>
    </lineage>
</organism>
<accession>A0A2Z6MW43</accession>
<protein>
    <submittedName>
        <fullName evidence="2">Uncharacterized protein</fullName>
    </submittedName>
</protein>
<dbReference type="PANTHER" id="PTHR31099:SF28">
    <property type="entry name" value="F5J5.12"/>
    <property type="match status" value="1"/>
</dbReference>
<evidence type="ECO:0000256" key="1">
    <source>
        <dbReference type="SAM" id="MobiDB-lite"/>
    </source>
</evidence>
<feature type="region of interest" description="Disordered" evidence="1">
    <location>
        <begin position="275"/>
        <end position="357"/>
    </location>
</feature>
<evidence type="ECO:0000313" key="3">
    <source>
        <dbReference type="Proteomes" id="UP000242715"/>
    </source>
</evidence>
<evidence type="ECO:0000313" key="2">
    <source>
        <dbReference type="EMBL" id="GAU35621.1"/>
    </source>
</evidence>
<name>A0A2Z6MW43_TRISU</name>
<proteinExistence type="predicted"/>
<dbReference type="PANTHER" id="PTHR31099">
    <property type="entry name" value="OS06G0165300 PROTEIN"/>
    <property type="match status" value="1"/>
</dbReference>
<sequence>MVILRELSDSREPLETPRLGSNRERQIHSHFTRADGSLNERGYISELLGFLVSSSDEEDNIESDSDSSSRSSDCVIISRSSFTGKMLVKYQPVVLEEFAGGMETLLKYNSVGSVRCFSEVVKLYNGGDDAEVIEHHVGEGELIIMVNIVDPHYFYMYGTIIQTFNVWFPLTAFEIAVLRVLNVALIQLHPYSWAFVKAFEVTCFGLGVTPSVEFLDTFCLLDIKDVIRHETNPKGLLSFLKTMRRVEKDEWLSYLAKSRQKKLLPDAPVNPLTQVVVEDGAPKGTKRKKKMEASKASSKIPKRDDGSSANMDEGDQSKVGEQQDLADGGTGPSSSPNKAKASLPTGTQAPPAWGSDFDPSTFLNSHIAMKGDSVKFDSMEVAELRKLALGHELKGAVLNNLLSQRQEKERLARLLLGRIGRIQSYIKSTLHLDSDGTLWKSESLHSERVQKLKRDQKPNLFRSSNRIRMSTRVQKLRDVQMPIRDYQRPFIQNQSDFKDIKGSSEAKEIPLVIRRATSTTLIKPDDLLKDN</sequence>
<gene>
    <name evidence="2" type="ORF">TSUD_30380</name>
</gene>
<dbReference type="Proteomes" id="UP000242715">
    <property type="component" value="Unassembled WGS sequence"/>
</dbReference>
<dbReference type="OrthoDB" id="1436751at2759"/>
<reference evidence="3" key="1">
    <citation type="journal article" date="2017" name="Front. Plant Sci.">
        <title>Climate Clever Clovers: New Paradigm to Reduce the Environmental Footprint of Ruminants by Breeding Low Methanogenic Forages Utilizing Haplotype Variation.</title>
        <authorList>
            <person name="Kaur P."/>
            <person name="Appels R."/>
            <person name="Bayer P.E."/>
            <person name="Keeble-Gagnere G."/>
            <person name="Wang J."/>
            <person name="Hirakawa H."/>
            <person name="Shirasawa K."/>
            <person name="Vercoe P."/>
            <person name="Stefanova K."/>
            <person name="Durmic Z."/>
            <person name="Nichols P."/>
            <person name="Revell C."/>
            <person name="Isobe S.N."/>
            <person name="Edwards D."/>
            <person name="Erskine W."/>
        </authorList>
    </citation>
    <scope>NUCLEOTIDE SEQUENCE [LARGE SCALE GENOMIC DNA]</scope>
    <source>
        <strain evidence="3">cv. Daliak</strain>
    </source>
</reference>
<keyword evidence="3" id="KW-1185">Reference proteome</keyword>
<dbReference type="AlphaFoldDB" id="A0A2Z6MW43"/>
<dbReference type="EMBL" id="DF973597">
    <property type="protein sequence ID" value="GAU35621.1"/>
    <property type="molecule type" value="Genomic_DNA"/>
</dbReference>